<keyword evidence="8 19" id="KW-0812">Transmembrane</keyword>
<evidence type="ECO:0000256" key="6">
    <source>
        <dbReference type="ARBA" id="ARBA00022448"/>
    </source>
</evidence>
<evidence type="ECO:0000256" key="18">
    <source>
        <dbReference type="ARBA" id="ARBA00049551"/>
    </source>
</evidence>
<dbReference type="EC" id="7.1.1.2" evidence="4"/>
<reference evidence="21" key="1">
    <citation type="submission" date="2021-06" db="EMBL/GenBank/DDBJ databases">
        <authorList>
            <consortium name="Expending Complete Mitogenomes of Ledrinae and Compositional heterogeneity effect on the phylogenetic inferences of paraphyletic family: Cicadellidae (Hemiptera: Cicadomorpha)"/>
            <person name="Huang W."/>
            <person name="Yu T."/>
            <person name="Zhang Y."/>
        </authorList>
    </citation>
    <scope>NUCLEOTIDE SEQUENCE</scope>
</reference>
<keyword evidence="13" id="KW-0520">NAD</keyword>
<dbReference type="InterPro" id="IPR050175">
    <property type="entry name" value="Complex_I_Subunit_2"/>
</dbReference>
<keyword evidence="11" id="KW-0249">Electron transport</keyword>
<accession>A0AAU6PBY7</accession>
<dbReference type="GO" id="GO:0005743">
    <property type="term" value="C:mitochondrial inner membrane"/>
    <property type="evidence" value="ECO:0007669"/>
    <property type="project" value="UniProtKB-SubCell"/>
</dbReference>
<evidence type="ECO:0000259" key="20">
    <source>
        <dbReference type="Pfam" id="PF00361"/>
    </source>
</evidence>
<keyword evidence="9" id="KW-0999">Mitochondrion inner membrane</keyword>
<dbReference type="AlphaFoldDB" id="A0AAU6PBY7"/>
<proteinExistence type="inferred from homology"/>
<dbReference type="GO" id="GO:0008137">
    <property type="term" value="F:NADH dehydrogenase (ubiquinone) activity"/>
    <property type="evidence" value="ECO:0007669"/>
    <property type="project" value="UniProtKB-EC"/>
</dbReference>
<comment type="function">
    <text evidence="1">Core subunit of the mitochondrial membrane respiratory chain NADH dehydrogenase (Complex I) that is believed to belong to the minimal assembly required for catalysis. Complex I functions in the transfer of electrons from NADH to the respiratory chain. The immediate electron acceptor for the enzyme is believed to be ubiquinone.</text>
</comment>
<evidence type="ECO:0000256" key="14">
    <source>
        <dbReference type="ARBA" id="ARBA00023075"/>
    </source>
</evidence>
<evidence type="ECO:0000256" key="9">
    <source>
        <dbReference type="ARBA" id="ARBA00022792"/>
    </source>
</evidence>
<dbReference type="PANTHER" id="PTHR46552">
    <property type="entry name" value="NADH-UBIQUINONE OXIDOREDUCTASE CHAIN 2"/>
    <property type="match status" value="1"/>
</dbReference>
<evidence type="ECO:0000256" key="5">
    <source>
        <dbReference type="ARBA" id="ARBA00021008"/>
    </source>
</evidence>
<dbReference type="PANTHER" id="PTHR46552:SF1">
    <property type="entry name" value="NADH-UBIQUINONE OXIDOREDUCTASE CHAIN 2"/>
    <property type="match status" value="1"/>
</dbReference>
<sequence>MLLNSSKFFFLSFMIVGIMISLSCNSWIMIWSGMELFLLSFIPFFCNYSFVSSESSMSYFLVQSLSSSLFVFCMIYMLMYDFFLMKSFLVFSLLLKLGCAPIHSWIMGVVTGMDYYSLYIFFSFAKLPPFFLLSYISYNFSFFVMMSLFFGSVGGLNHSSMKKLLGFSSVFNMGFLLYLVGLSSLWIVYFLFYCLMLFFLIIFLGLYSFLYLNQLFLMGVGILSKVSFWVLFLSLGGIPPLMGFFVKLIAIELSILNCDYLISSFFIFSSLVVIFYYVRCSMVSMIMGSMIIKWNFSVFYFWLNLYSFMSFFFFPFYFLVSGLF</sequence>
<comment type="similarity">
    <text evidence="3">Belongs to the complex I subunit 2 family.</text>
</comment>
<feature type="transmembrane region" description="Helical" evidence="19">
    <location>
        <begin position="88"/>
        <end position="110"/>
    </location>
</feature>
<evidence type="ECO:0000256" key="3">
    <source>
        <dbReference type="ARBA" id="ARBA00007012"/>
    </source>
</evidence>
<keyword evidence="14" id="KW-0830">Ubiquinone</keyword>
<feature type="transmembrane region" description="Helical" evidence="19">
    <location>
        <begin position="299"/>
        <end position="320"/>
    </location>
</feature>
<evidence type="ECO:0000256" key="16">
    <source>
        <dbReference type="ARBA" id="ARBA00023136"/>
    </source>
</evidence>
<evidence type="ECO:0000256" key="2">
    <source>
        <dbReference type="ARBA" id="ARBA00004448"/>
    </source>
</evidence>
<evidence type="ECO:0000256" key="17">
    <source>
        <dbReference type="ARBA" id="ARBA00031028"/>
    </source>
</evidence>
<evidence type="ECO:0000256" key="12">
    <source>
        <dbReference type="ARBA" id="ARBA00022989"/>
    </source>
</evidence>
<keyword evidence="7" id="KW-0679">Respiratory chain</keyword>
<keyword evidence="10" id="KW-1278">Translocase</keyword>
<geneLocation type="mitochondrion" evidence="21"/>
<feature type="transmembrane region" description="Helical" evidence="19">
    <location>
        <begin position="130"/>
        <end position="152"/>
    </location>
</feature>
<evidence type="ECO:0000313" key="21">
    <source>
        <dbReference type="EMBL" id="WXH77244.1"/>
    </source>
</evidence>
<evidence type="ECO:0000256" key="11">
    <source>
        <dbReference type="ARBA" id="ARBA00022982"/>
    </source>
</evidence>
<organism evidence="21">
    <name type="scientific">Destinoides conspicuus</name>
    <dbReference type="NCBI Taxonomy" id="3137869"/>
    <lineage>
        <taxon>Eukaryota</taxon>
        <taxon>Metazoa</taxon>
        <taxon>Ecdysozoa</taxon>
        <taxon>Arthropoda</taxon>
        <taxon>Hexapoda</taxon>
        <taxon>Insecta</taxon>
        <taxon>Pterygota</taxon>
        <taxon>Neoptera</taxon>
        <taxon>Paraneoptera</taxon>
        <taxon>Hemiptera</taxon>
        <taxon>Auchenorrhyncha</taxon>
        <taxon>Membracoidea</taxon>
        <taxon>Cicadellidae</taxon>
        <taxon>Ledrinae</taxon>
        <taxon>Destinoides</taxon>
    </lineage>
</organism>
<comment type="catalytic activity">
    <reaction evidence="18">
        <text>a ubiquinone + NADH + 5 H(+)(in) = a ubiquinol + NAD(+) + 4 H(+)(out)</text>
        <dbReference type="Rhea" id="RHEA:29091"/>
        <dbReference type="Rhea" id="RHEA-COMP:9565"/>
        <dbReference type="Rhea" id="RHEA-COMP:9566"/>
        <dbReference type="ChEBI" id="CHEBI:15378"/>
        <dbReference type="ChEBI" id="CHEBI:16389"/>
        <dbReference type="ChEBI" id="CHEBI:17976"/>
        <dbReference type="ChEBI" id="CHEBI:57540"/>
        <dbReference type="ChEBI" id="CHEBI:57945"/>
        <dbReference type="EC" id="7.1.1.2"/>
    </reaction>
</comment>
<evidence type="ECO:0000256" key="19">
    <source>
        <dbReference type="SAM" id="Phobius"/>
    </source>
</evidence>
<keyword evidence="15 21" id="KW-0496">Mitochondrion</keyword>
<evidence type="ECO:0000256" key="8">
    <source>
        <dbReference type="ARBA" id="ARBA00022692"/>
    </source>
</evidence>
<protein>
    <recommendedName>
        <fullName evidence="5">NADH-ubiquinone oxidoreductase chain 2</fullName>
        <ecNumber evidence="4">7.1.1.2</ecNumber>
    </recommendedName>
    <alternativeName>
        <fullName evidence="17">NADH dehydrogenase subunit 2</fullName>
    </alternativeName>
</protein>
<feature type="transmembrane region" description="Helical" evidence="19">
    <location>
        <begin position="6"/>
        <end position="24"/>
    </location>
</feature>
<dbReference type="PROSITE" id="PS51257">
    <property type="entry name" value="PROKAR_LIPOPROTEIN"/>
    <property type="match status" value="1"/>
</dbReference>
<feature type="transmembrane region" description="Helical" evidence="19">
    <location>
        <begin position="260"/>
        <end position="278"/>
    </location>
</feature>
<evidence type="ECO:0000256" key="7">
    <source>
        <dbReference type="ARBA" id="ARBA00022660"/>
    </source>
</evidence>
<evidence type="ECO:0000256" key="1">
    <source>
        <dbReference type="ARBA" id="ARBA00003257"/>
    </source>
</evidence>
<name>A0AAU6PBY7_9HEMI</name>
<dbReference type="GO" id="GO:0006120">
    <property type="term" value="P:mitochondrial electron transport, NADH to ubiquinone"/>
    <property type="evidence" value="ECO:0007669"/>
    <property type="project" value="TreeGrafter"/>
</dbReference>
<dbReference type="InterPro" id="IPR001750">
    <property type="entry name" value="ND/Mrp_TM"/>
</dbReference>
<keyword evidence="16 19" id="KW-0472">Membrane</keyword>
<dbReference type="Pfam" id="PF00361">
    <property type="entry name" value="Proton_antipo_M"/>
    <property type="match status" value="1"/>
</dbReference>
<keyword evidence="6" id="KW-0813">Transport</keyword>
<gene>
    <name evidence="21" type="primary">ND2</name>
</gene>
<feature type="transmembrane region" description="Helical" evidence="19">
    <location>
        <begin position="186"/>
        <end position="207"/>
    </location>
</feature>
<reference evidence="21" key="2">
    <citation type="submission" date="2024-06" db="EMBL/GenBank/DDBJ databases">
        <title>Expending Complete Mitogenomes of Ledrinae and Compositional heterogeneity effect on the phylogenetic inferences of paraphyletic family: Cicadellidae (Hemiptera: Cicadomorpha).</title>
        <authorList>
            <person name="Huang W."/>
            <person name="Yu T."/>
            <person name="Zhang Y."/>
        </authorList>
    </citation>
    <scope>NUCLEOTIDE SEQUENCE</scope>
</reference>
<evidence type="ECO:0000256" key="10">
    <source>
        <dbReference type="ARBA" id="ARBA00022967"/>
    </source>
</evidence>
<feature type="transmembrane region" description="Helical" evidence="19">
    <location>
        <begin position="228"/>
        <end position="248"/>
    </location>
</feature>
<keyword evidence="12 19" id="KW-1133">Transmembrane helix</keyword>
<feature type="transmembrane region" description="Helical" evidence="19">
    <location>
        <begin position="59"/>
        <end position="79"/>
    </location>
</feature>
<feature type="domain" description="NADH:quinone oxidoreductase/Mrp antiporter transmembrane" evidence="20">
    <location>
        <begin position="83"/>
        <end position="271"/>
    </location>
</feature>
<comment type="subcellular location">
    <subcellularLocation>
        <location evidence="2">Mitochondrion inner membrane</location>
        <topology evidence="2">Multi-pass membrane protein</topology>
    </subcellularLocation>
</comment>
<feature type="transmembrane region" description="Helical" evidence="19">
    <location>
        <begin position="164"/>
        <end position="180"/>
    </location>
</feature>
<evidence type="ECO:0000256" key="4">
    <source>
        <dbReference type="ARBA" id="ARBA00012944"/>
    </source>
</evidence>
<evidence type="ECO:0000256" key="15">
    <source>
        <dbReference type="ARBA" id="ARBA00023128"/>
    </source>
</evidence>
<dbReference type="EMBL" id="MZ333275">
    <property type="protein sequence ID" value="WXH77244.1"/>
    <property type="molecule type" value="Genomic_DNA"/>
</dbReference>
<evidence type="ECO:0000256" key="13">
    <source>
        <dbReference type="ARBA" id="ARBA00023027"/>
    </source>
</evidence>